<feature type="domain" description="Xylose isomerase-like TIM barrel" evidence="1">
    <location>
        <begin position="23"/>
        <end position="262"/>
    </location>
</feature>
<dbReference type="RefSeq" id="WP_317567385.1">
    <property type="nucleotide sequence ID" value="NZ_JAWLKA010000001.1"/>
</dbReference>
<evidence type="ECO:0000313" key="2">
    <source>
        <dbReference type="EMBL" id="MDV6279239.1"/>
    </source>
</evidence>
<sequence>MTAPAELIMWEGSVRTFTYREQLEATAEAGFDSLALTPAAFRAAIDGLGATGVRHLATQVGINLHLDTVTGWAPIRIPSGADDNLIARFDFSVDECLELVDSLDLRSILAVGVFDHDAIPQDTLVRGFGELCDAALVREIPVNLEFMPFWGVPDPAAAWHILDRAQKPNSGLMLDTWHFAHSGCDLDLLAQIPQDVTVNLQLADGFPASPEADLIELTLHERQLPGEGTLDLESVLNAVHGRGSVGTAGPEVFSDELDTMAAPEAGRALGTSTRRVLGIGAHDR</sequence>
<evidence type="ECO:0000259" key="1">
    <source>
        <dbReference type="Pfam" id="PF01261"/>
    </source>
</evidence>
<gene>
    <name evidence="2" type="ORF">R3Q59_01755</name>
</gene>
<protein>
    <submittedName>
        <fullName evidence="2">TIM barrel protein</fullName>
    </submittedName>
</protein>
<dbReference type="Pfam" id="PF01261">
    <property type="entry name" value="AP_endonuc_2"/>
    <property type="match status" value="1"/>
</dbReference>
<dbReference type="Proteomes" id="UP001185737">
    <property type="component" value="Unassembled WGS sequence"/>
</dbReference>
<proteinExistence type="predicted"/>
<comment type="caution">
    <text evidence="2">The sequence shown here is derived from an EMBL/GenBank/DDBJ whole genome shotgun (WGS) entry which is preliminary data.</text>
</comment>
<dbReference type="Gene3D" id="3.20.20.150">
    <property type="entry name" value="Divalent-metal-dependent TIM barrel enzymes"/>
    <property type="match status" value="1"/>
</dbReference>
<organism evidence="2 3">
    <name type="scientific">Rhodococcus jostii</name>
    <dbReference type="NCBI Taxonomy" id="132919"/>
    <lineage>
        <taxon>Bacteria</taxon>
        <taxon>Bacillati</taxon>
        <taxon>Actinomycetota</taxon>
        <taxon>Actinomycetes</taxon>
        <taxon>Mycobacteriales</taxon>
        <taxon>Nocardiaceae</taxon>
        <taxon>Rhodococcus</taxon>
    </lineage>
</organism>
<evidence type="ECO:0000313" key="3">
    <source>
        <dbReference type="Proteomes" id="UP001185737"/>
    </source>
</evidence>
<dbReference type="InterPro" id="IPR036237">
    <property type="entry name" value="Xyl_isomerase-like_sf"/>
</dbReference>
<keyword evidence="3" id="KW-1185">Reference proteome</keyword>
<accession>A0ABU4C6Y9</accession>
<name>A0ABU4C6Y9_RHOJO</name>
<dbReference type="EMBL" id="JAWLKA010000001">
    <property type="protein sequence ID" value="MDV6279239.1"/>
    <property type="molecule type" value="Genomic_DNA"/>
</dbReference>
<dbReference type="SUPFAM" id="SSF51658">
    <property type="entry name" value="Xylose isomerase-like"/>
    <property type="match status" value="1"/>
</dbReference>
<dbReference type="InterPro" id="IPR013022">
    <property type="entry name" value="Xyl_isomerase-like_TIM-brl"/>
</dbReference>
<dbReference type="PANTHER" id="PTHR12110">
    <property type="entry name" value="HYDROXYPYRUVATE ISOMERASE"/>
    <property type="match status" value="1"/>
</dbReference>
<dbReference type="PANTHER" id="PTHR12110:SF48">
    <property type="entry name" value="BLL3656 PROTEIN"/>
    <property type="match status" value="1"/>
</dbReference>
<dbReference type="InterPro" id="IPR050312">
    <property type="entry name" value="IolE/XylAMocC-like"/>
</dbReference>
<reference evidence="2 3" key="1">
    <citation type="submission" date="2023-10" db="EMBL/GenBank/DDBJ databases">
        <title>Development of a sustainable strategy for remediation of hydrocarbon-contaminated territories based on the waste exchange concept.</title>
        <authorList>
            <person name="Krivoruchko A."/>
        </authorList>
    </citation>
    <scope>NUCLEOTIDE SEQUENCE [LARGE SCALE GENOMIC DNA]</scope>
    <source>
        <strain evidence="2 3">IEGM 60</strain>
    </source>
</reference>